<dbReference type="PANTHER" id="PTHR43553">
    <property type="entry name" value="HEAVY METAL TRANSPORTER"/>
    <property type="match status" value="1"/>
</dbReference>
<dbReference type="InterPro" id="IPR015856">
    <property type="entry name" value="ABC_transpr_CbiO/EcfA_su"/>
</dbReference>
<keyword evidence="11" id="KW-1185">Reference proteome</keyword>
<name>A0A7X0D593_9ACTN</name>
<gene>
    <name evidence="10" type="ORF">HNR23_002053</name>
</gene>
<comment type="caution">
    <text evidence="10">The sequence shown here is derived from an EMBL/GenBank/DDBJ whole genome shotgun (WGS) entry which is preliminary data.</text>
</comment>
<dbReference type="CDD" id="cd03225">
    <property type="entry name" value="ABC_cobalt_CbiO_domain1"/>
    <property type="match status" value="1"/>
</dbReference>
<dbReference type="InterPro" id="IPR003439">
    <property type="entry name" value="ABC_transporter-like_ATP-bd"/>
</dbReference>
<comment type="similarity">
    <text evidence="2">Belongs to the ABC transporter superfamily.</text>
</comment>
<keyword evidence="7" id="KW-1278">Translocase</keyword>
<dbReference type="SUPFAM" id="SSF52540">
    <property type="entry name" value="P-loop containing nucleoside triphosphate hydrolases"/>
    <property type="match status" value="1"/>
</dbReference>
<dbReference type="InterPro" id="IPR050095">
    <property type="entry name" value="ECF_ABC_transporter_ATP-bd"/>
</dbReference>
<dbReference type="PANTHER" id="PTHR43553:SF24">
    <property type="entry name" value="ENERGY-COUPLING FACTOR TRANSPORTER ATP-BINDING PROTEIN ECFA1"/>
    <property type="match status" value="1"/>
</dbReference>
<keyword evidence="5" id="KW-0547">Nucleotide-binding</keyword>
<dbReference type="GO" id="GO:0042626">
    <property type="term" value="F:ATPase-coupled transmembrane transporter activity"/>
    <property type="evidence" value="ECO:0007669"/>
    <property type="project" value="TreeGrafter"/>
</dbReference>
<evidence type="ECO:0000313" key="11">
    <source>
        <dbReference type="Proteomes" id="UP000546642"/>
    </source>
</evidence>
<feature type="domain" description="ABC transporter" evidence="9">
    <location>
        <begin position="4"/>
        <end position="237"/>
    </location>
</feature>
<dbReference type="Gene3D" id="3.40.50.300">
    <property type="entry name" value="P-loop containing nucleotide triphosphate hydrolases"/>
    <property type="match status" value="1"/>
</dbReference>
<dbReference type="Proteomes" id="UP000546642">
    <property type="component" value="Unassembled WGS sequence"/>
</dbReference>
<dbReference type="RefSeq" id="WP_184075341.1">
    <property type="nucleotide sequence ID" value="NZ_JACHDS010000001.1"/>
</dbReference>
<keyword evidence="8" id="KW-0472">Membrane</keyword>
<organism evidence="10 11">
    <name type="scientific">Nocardiopsis mwathae</name>
    <dbReference type="NCBI Taxonomy" id="1472723"/>
    <lineage>
        <taxon>Bacteria</taxon>
        <taxon>Bacillati</taxon>
        <taxon>Actinomycetota</taxon>
        <taxon>Actinomycetes</taxon>
        <taxon>Streptosporangiales</taxon>
        <taxon>Nocardiopsidaceae</taxon>
        <taxon>Nocardiopsis</taxon>
    </lineage>
</organism>
<dbReference type="EC" id="3.6.3.-" evidence="10"/>
<evidence type="ECO:0000256" key="5">
    <source>
        <dbReference type="ARBA" id="ARBA00022741"/>
    </source>
</evidence>
<dbReference type="PROSITE" id="PS50893">
    <property type="entry name" value="ABC_TRANSPORTER_2"/>
    <property type="match status" value="1"/>
</dbReference>
<dbReference type="GO" id="GO:0005524">
    <property type="term" value="F:ATP binding"/>
    <property type="evidence" value="ECO:0007669"/>
    <property type="project" value="UniProtKB-KW"/>
</dbReference>
<sequence length="272" mass="29013">MTAISIADLVYTYPSGVTALNGVNLEVASGERVAIIGQNGAGKTTLSRHLNGIYTPSGGTIRIGGEDTAGRSIAQLSAHVGYVFQNPADQLFAKTVRADVEFGPRNLGKSEEEVHRLADAAMAATGIADHAEHHPYHLSPAERKRVALASVLAMDTPVIVLDEPTTGQDHVAVTQIARIIGELHERGITVLAVSHDMDFVAENFDRVVVMAQGRVIADGTADVVFTQAEKLTQARVEPPQMLRLAEELGWRAPVTTVEGFLGELREHAPGTS</sequence>
<dbReference type="GO" id="GO:0043190">
    <property type="term" value="C:ATP-binding cassette (ABC) transporter complex"/>
    <property type="evidence" value="ECO:0007669"/>
    <property type="project" value="TreeGrafter"/>
</dbReference>
<accession>A0A7X0D593</accession>
<evidence type="ECO:0000256" key="4">
    <source>
        <dbReference type="ARBA" id="ARBA00022475"/>
    </source>
</evidence>
<evidence type="ECO:0000256" key="8">
    <source>
        <dbReference type="ARBA" id="ARBA00023136"/>
    </source>
</evidence>
<evidence type="ECO:0000256" key="1">
    <source>
        <dbReference type="ARBA" id="ARBA00004236"/>
    </source>
</evidence>
<evidence type="ECO:0000256" key="7">
    <source>
        <dbReference type="ARBA" id="ARBA00022967"/>
    </source>
</evidence>
<evidence type="ECO:0000259" key="9">
    <source>
        <dbReference type="PROSITE" id="PS50893"/>
    </source>
</evidence>
<keyword evidence="10" id="KW-0378">Hydrolase</keyword>
<evidence type="ECO:0000313" key="10">
    <source>
        <dbReference type="EMBL" id="MBB6171993.1"/>
    </source>
</evidence>
<dbReference type="InterPro" id="IPR003593">
    <property type="entry name" value="AAA+_ATPase"/>
</dbReference>
<protein>
    <submittedName>
        <fullName evidence="10">Energy-coupling factor transport system ATP-binding protein</fullName>
        <ecNumber evidence="10">3.6.3.-</ecNumber>
    </submittedName>
</protein>
<keyword evidence="6 10" id="KW-0067">ATP-binding</keyword>
<evidence type="ECO:0000256" key="2">
    <source>
        <dbReference type="ARBA" id="ARBA00005417"/>
    </source>
</evidence>
<dbReference type="GO" id="GO:0016887">
    <property type="term" value="F:ATP hydrolysis activity"/>
    <property type="evidence" value="ECO:0007669"/>
    <property type="project" value="InterPro"/>
</dbReference>
<evidence type="ECO:0000256" key="6">
    <source>
        <dbReference type="ARBA" id="ARBA00022840"/>
    </source>
</evidence>
<dbReference type="AlphaFoldDB" id="A0A7X0D593"/>
<reference evidence="10 11" key="1">
    <citation type="submission" date="2020-08" db="EMBL/GenBank/DDBJ databases">
        <title>Sequencing the genomes of 1000 actinobacteria strains.</title>
        <authorList>
            <person name="Klenk H.-P."/>
        </authorList>
    </citation>
    <scope>NUCLEOTIDE SEQUENCE [LARGE SCALE GENOMIC DNA]</scope>
    <source>
        <strain evidence="10 11">DSM 46659</strain>
    </source>
</reference>
<keyword evidence="4" id="KW-1003">Cell membrane</keyword>
<evidence type="ECO:0000256" key="3">
    <source>
        <dbReference type="ARBA" id="ARBA00022448"/>
    </source>
</evidence>
<dbReference type="EMBL" id="JACHDS010000001">
    <property type="protein sequence ID" value="MBB6171993.1"/>
    <property type="molecule type" value="Genomic_DNA"/>
</dbReference>
<dbReference type="FunFam" id="3.40.50.300:FF:000224">
    <property type="entry name" value="Energy-coupling factor transporter ATP-binding protein EcfA"/>
    <property type="match status" value="1"/>
</dbReference>
<keyword evidence="3" id="KW-0813">Transport</keyword>
<dbReference type="Pfam" id="PF00005">
    <property type="entry name" value="ABC_tran"/>
    <property type="match status" value="1"/>
</dbReference>
<dbReference type="InterPro" id="IPR027417">
    <property type="entry name" value="P-loop_NTPase"/>
</dbReference>
<proteinExistence type="inferred from homology"/>
<comment type="subcellular location">
    <subcellularLocation>
        <location evidence="1">Cell membrane</location>
    </subcellularLocation>
</comment>
<dbReference type="SMART" id="SM00382">
    <property type="entry name" value="AAA"/>
    <property type="match status" value="1"/>
</dbReference>